<dbReference type="SUPFAM" id="SSF56176">
    <property type="entry name" value="FAD-binding/transporter-associated domain-like"/>
    <property type="match status" value="1"/>
</dbReference>
<dbReference type="InterPro" id="IPR036318">
    <property type="entry name" value="FAD-bd_PCMH-like_sf"/>
</dbReference>
<dbReference type="InterPro" id="IPR006094">
    <property type="entry name" value="Oxid_FAD_bind_N"/>
</dbReference>
<dbReference type="GO" id="GO:0071949">
    <property type="term" value="F:FAD binding"/>
    <property type="evidence" value="ECO:0007669"/>
    <property type="project" value="InterPro"/>
</dbReference>
<evidence type="ECO:0000256" key="1">
    <source>
        <dbReference type="ARBA" id="ARBA00005466"/>
    </source>
</evidence>
<dbReference type="InterPro" id="IPR016169">
    <property type="entry name" value="FAD-bd_PCMH_sub2"/>
</dbReference>
<reference evidence="7" key="1">
    <citation type="journal article" date="2013" name="Genome Announc.">
        <title>Draft genome sequence of the grapevine dieback fungus Eutypa lata UCR-EL1.</title>
        <authorList>
            <person name="Blanco-Ulate B."/>
            <person name="Rolshausen P.E."/>
            <person name="Cantu D."/>
        </authorList>
    </citation>
    <scope>NUCLEOTIDE SEQUENCE [LARGE SCALE GENOMIC DNA]</scope>
    <source>
        <strain evidence="7">UCR-EL1</strain>
    </source>
</reference>
<dbReference type="GO" id="GO:0016491">
    <property type="term" value="F:oxidoreductase activity"/>
    <property type="evidence" value="ECO:0007669"/>
    <property type="project" value="UniProtKB-KW"/>
</dbReference>
<sequence>MLGTSSTSSILSLCHIAFCKFNCLRGVQTPSKMSASDIIDKLKEAFPADQVLFKGVEAYEERNSSYLSRLESDITPKVIILPKSSTEVSEFLKLVQPYVEEGATFAIRGAGQQPLPGCANIQNAITLDLALLDGVRVDDGVVSIGAGERWGAVYNELSKQGLGVTGARSGNNGVGGLALSGGLSFFGSREGFVCDNVVNYEVVLASGKVVNANAKQNSDLFKALKGGGNNFGVVTRFDMRTFKQGPFWGGSAFYFADQFPSQVEALVNEVTKPDASEETHIMISLFFAEEIAKGMGLNQALGLNQAYYSQEVEKPPVLEPFVAMQPQIDQLNSMRMITLKGAAEEQAAMARTGVRCAYMNTTVKPDAATLNAVSELFNVALDKVKGLDGIVYSLTMQPYPASLLKKTDEFGGNVLGLESADGSLMSLLFLMYWKDQKDDDLILKTTQGLVEQVDSDAAARGTAVPYKYLNYAFTGQDPIGSYGPENKKFLQAVSKKYDPEQLFQKAVPGGFKLFP</sequence>
<dbReference type="Pfam" id="PF01565">
    <property type="entry name" value="FAD_binding_4"/>
    <property type="match status" value="1"/>
</dbReference>
<dbReference type="OMA" id="VRCAYMN"/>
<comment type="similarity">
    <text evidence="1">Belongs to the oxygen-dependent FAD-linked oxidoreductase family.</text>
</comment>
<dbReference type="Gene3D" id="3.30.465.10">
    <property type="match status" value="1"/>
</dbReference>
<dbReference type="PANTHER" id="PTHR42973">
    <property type="entry name" value="BINDING OXIDOREDUCTASE, PUTATIVE (AFU_ORTHOLOGUE AFUA_1G17690)-RELATED"/>
    <property type="match status" value="1"/>
</dbReference>
<keyword evidence="2" id="KW-0285">Flavoprotein</keyword>
<dbReference type="eggNOG" id="KOG1231">
    <property type="taxonomic scope" value="Eukaryota"/>
</dbReference>
<dbReference type="InterPro" id="IPR016166">
    <property type="entry name" value="FAD-bd_PCMH"/>
</dbReference>
<dbReference type="PANTHER" id="PTHR42973:SF22">
    <property type="entry name" value="FAD-BINDING PCMH-TYPE DOMAIN-CONTAINING PROTEIN-RELATED"/>
    <property type="match status" value="1"/>
</dbReference>
<evidence type="ECO:0000259" key="5">
    <source>
        <dbReference type="PROSITE" id="PS51387"/>
    </source>
</evidence>
<evidence type="ECO:0000256" key="2">
    <source>
        <dbReference type="ARBA" id="ARBA00022630"/>
    </source>
</evidence>
<dbReference type="PROSITE" id="PS51387">
    <property type="entry name" value="FAD_PCMH"/>
    <property type="match status" value="1"/>
</dbReference>
<proteinExistence type="inferred from homology"/>
<keyword evidence="7" id="KW-1185">Reference proteome</keyword>
<dbReference type="OrthoDB" id="2151789at2759"/>
<dbReference type="EMBL" id="KB707201">
    <property type="protein sequence ID" value="EMR63586.1"/>
    <property type="molecule type" value="Genomic_DNA"/>
</dbReference>
<protein>
    <submittedName>
        <fullName evidence="6">Putative fad binding domain protein</fullName>
    </submittedName>
</protein>
<dbReference type="KEGG" id="ela:UCREL1_9472"/>
<accession>M7T199</accession>
<evidence type="ECO:0000313" key="7">
    <source>
        <dbReference type="Proteomes" id="UP000012174"/>
    </source>
</evidence>
<feature type="domain" description="FAD-binding PCMH-type" evidence="5">
    <location>
        <begin position="72"/>
        <end position="244"/>
    </location>
</feature>
<organism evidence="6 7">
    <name type="scientific">Eutypa lata (strain UCR-EL1)</name>
    <name type="common">Grapevine dieback disease fungus</name>
    <name type="synonym">Eutypa armeniacae</name>
    <dbReference type="NCBI Taxonomy" id="1287681"/>
    <lineage>
        <taxon>Eukaryota</taxon>
        <taxon>Fungi</taxon>
        <taxon>Dikarya</taxon>
        <taxon>Ascomycota</taxon>
        <taxon>Pezizomycotina</taxon>
        <taxon>Sordariomycetes</taxon>
        <taxon>Xylariomycetidae</taxon>
        <taxon>Xylariales</taxon>
        <taxon>Diatrypaceae</taxon>
        <taxon>Eutypa</taxon>
    </lineage>
</organism>
<name>M7T199_EUTLA</name>
<keyword evidence="3" id="KW-0274">FAD</keyword>
<dbReference type="AlphaFoldDB" id="M7T199"/>
<gene>
    <name evidence="6" type="ORF">UCREL1_9472</name>
</gene>
<dbReference type="HOGENOM" id="CLU_018354_1_1_1"/>
<dbReference type="STRING" id="1287681.M7T199"/>
<evidence type="ECO:0000256" key="4">
    <source>
        <dbReference type="ARBA" id="ARBA00023002"/>
    </source>
</evidence>
<evidence type="ECO:0000313" key="6">
    <source>
        <dbReference type="EMBL" id="EMR63586.1"/>
    </source>
</evidence>
<evidence type="ECO:0000256" key="3">
    <source>
        <dbReference type="ARBA" id="ARBA00022827"/>
    </source>
</evidence>
<dbReference type="Proteomes" id="UP000012174">
    <property type="component" value="Unassembled WGS sequence"/>
</dbReference>
<keyword evidence="4" id="KW-0560">Oxidoreductase</keyword>
<dbReference type="InterPro" id="IPR050416">
    <property type="entry name" value="FAD-linked_Oxidoreductase"/>
</dbReference>